<dbReference type="Proteomes" id="UP000203794">
    <property type="component" value="Segment"/>
</dbReference>
<name>A0A0A8J824_9CAUD</name>
<evidence type="ECO:0000313" key="2">
    <source>
        <dbReference type="Proteomes" id="UP000203794"/>
    </source>
</evidence>
<keyword evidence="2" id="KW-1185">Reference proteome</keyword>
<sequence length="35" mass="3673">MTVGQSGISVYTAEWGFWDSAIITANFTPPVGGLV</sequence>
<organism evidence="1 2">
    <name type="scientific">Ralstonia phage RSL2</name>
    <dbReference type="NCBI Taxonomy" id="1585840"/>
    <lineage>
        <taxon>Viruses</taxon>
        <taxon>Duplodnaviria</taxon>
        <taxon>Heunggongvirae</taxon>
        <taxon>Uroviricota</taxon>
        <taxon>Caudoviricetes</taxon>
        <taxon>Chimalliviridae</taxon>
        <taxon>Chiangmaivirus</taxon>
        <taxon>Chiangmaivirus RSL2</taxon>
    </lineage>
</organism>
<reference evidence="1 2" key="1">
    <citation type="submission" date="2014-12" db="EMBL/GenBank/DDBJ databases">
        <title>Genome analysis of a novel jumbo phage RSL2 infecting the phytopathogen Ralstonia solanacearum.</title>
        <authorList>
            <person name="Kawasaki T."/>
            <person name="Fujie M."/>
            <person name="Chatchawankanphanich O."/>
            <person name="Ogata H."/>
            <person name="Yamada T."/>
        </authorList>
    </citation>
    <scope>NUCLEOTIDE SEQUENCE [LARGE SCALE GENOMIC DNA]</scope>
    <source>
        <strain evidence="1 2">RSL2</strain>
    </source>
</reference>
<protein>
    <submittedName>
        <fullName evidence="1">Uncharacterized protein</fullName>
    </submittedName>
</protein>
<evidence type="ECO:0000313" key="1">
    <source>
        <dbReference type="EMBL" id="BAQ02530.2"/>
    </source>
</evidence>
<accession>A0A0A8J824</accession>
<proteinExistence type="predicted"/>
<dbReference type="EMBL" id="AP014693">
    <property type="protein sequence ID" value="BAQ02530.2"/>
    <property type="molecule type" value="Genomic_DNA"/>
</dbReference>